<dbReference type="GO" id="GO:0006355">
    <property type="term" value="P:regulation of DNA-templated transcription"/>
    <property type="evidence" value="ECO:0007669"/>
    <property type="project" value="InterPro"/>
</dbReference>
<keyword evidence="2" id="KW-0238">DNA-binding</keyword>
<keyword evidence="1" id="KW-0805">Transcription regulation</keyword>
<organism evidence="5">
    <name type="scientific">Streptomyces sp. LZ35</name>
    <dbReference type="NCBI Taxonomy" id="1245024"/>
    <lineage>
        <taxon>Bacteria</taxon>
        <taxon>Bacillati</taxon>
        <taxon>Actinomycetota</taxon>
        <taxon>Actinomycetes</taxon>
        <taxon>Kitasatosporales</taxon>
        <taxon>Streptomycetaceae</taxon>
        <taxon>Streptomyces</taxon>
    </lineage>
</organism>
<proteinExistence type="predicted"/>
<dbReference type="PANTHER" id="PTHR44688">
    <property type="entry name" value="DNA-BINDING TRANSCRIPTIONAL ACTIVATOR DEVR_DOSR"/>
    <property type="match status" value="1"/>
</dbReference>
<evidence type="ECO:0000256" key="2">
    <source>
        <dbReference type="ARBA" id="ARBA00023125"/>
    </source>
</evidence>
<accession>A0A068ETB7</accession>
<evidence type="ECO:0000313" key="5">
    <source>
        <dbReference type="EMBL" id="AID50077.1"/>
    </source>
</evidence>
<dbReference type="SUPFAM" id="SSF46894">
    <property type="entry name" value="C-terminal effector domain of the bipartite response regulators"/>
    <property type="match status" value="1"/>
</dbReference>
<keyword evidence="3" id="KW-0804">Transcription</keyword>
<evidence type="ECO:0000259" key="4">
    <source>
        <dbReference type="PROSITE" id="PS50043"/>
    </source>
</evidence>
<dbReference type="InterPro" id="IPR016032">
    <property type="entry name" value="Sig_transdc_resp-reg_C-effctor"/>
</dbReference>
<protein>
    <submittedName>
        <fullName evidence="5">Nam1</fullName>
    </submittedName>
</protein>
<dbReference type="SMART" id="SM00421">
    <property type="entry name" value="HTH_LUXR"/>
    <property type="match status" value="1"/>
</dbReference>
<dbReference type="GO" id="GO:0003677">
    <property type="term" value="F:DNA binding"/>
    <property type="evidence" value="ECO:0007669"/>
    <property type="project" value="UniProtKB-KW"/>
</dbReference>
<dbReference type="InterPro" id="IPR036388">
    <property type="entry name" value="WH-like_DNA-bd_sf"/>
</dbReference>
<dbReference type="Gene3D" id="1.10.10.10">
    <property type="entry name" value="Winged helix-like DNA-binding domain superfamily/Winged helix DNA-binding domain"/>
    <property type="match status" value="1"/>
</dbReference>
<dbReference type="AlphaFoldDB" id="A0A068ETB7"/>
<reference evidence="5" key="1">
    <citation type="submission" date="2014-03" db="EMBL/GenBank/DDBJ databases">
        <title>Activation of a cryptic gene cluster uncovers an unexpected logic of ansamycin biosynthesis in Streptomyces sp. LZ35.</title>
        <authorList>
            <person name="Li S."/>
            <person name="Wang H."/>
            <person name="Shen Y."/>
        </authorList>
    </citation>
    <scope>NUCLEOTIDE SEQUENCE</scope>
    <source>
        <strain evidence="5">LZ35</strain>
    </source>
</reference>
<dbReference type="EMBL" id="KJ590158">
    <property type="protein sequence ID" value="AID50077.1"/>
    <property type="molecule type" value="Genomic_DNA"/>
</dbReference>
<dbReference type="Pfam" id="PF00196">
    <property type="entry name" value="GerE"/>
    <property type="match status" value="1"/>
</dbReference>
<dbReference type="PANTHER" id="PTHR44688:SF16">
    <property type="entry name" value="DNA-BINDING TRANSCRIPTIONAL ACTIVATOR DEVR_DOSR"/>
    <property type="match status" value="1"/>
</dbReference>
<dbReference type="PROSITE" id="PS50043">
    <property type="entry name" value="HTH_LUXR_2"/>
    <property type="match status" value="1"/>
</dbReference>
<dbReference type="PRINTS" id="PR00038">
    <property type="entry name" value="HTHLUXR"/>
</dbReference>
<evidence type="ECO:0000256" key="3">
    <source>
        <dbReference type="ARBA" id="ARBA00023163"/>
    </source>
</evidence>
<sequence length="432" mass="46676">MVYPSSSERGRFIAQSASFWLEGRLGRSMGLAAAVSKWDSCEFPGRDPSFEASIWYATLLTRVRGLRSAARLLAGEQSYVQGPHRPEVQAALLICEAEISLAGGQLTRAVAAADAGLRLAAQTGNRGLLPRGHVVMAVCSIRALDLTTGLLYANHLRDAALLGQENPIPGQCVWAAAQALEARDGVESVAHLLKGVLRHDVLIRELLVSQPAAAPWLVRAGQRLGDDDLAGRVVGVMHRLAVMNRSFRSVRASAEHASGLYARDADALEAVSERHLDPWARASALEDASRVRSERVAERGQAVDLLRRAAGAYLGSGASRDLARVQSRLRELDDHGGRPARSRTRISQLTDTEFAVAELVSEGLTNSRVGSQLYISPHTVAFHLKKIFRKLDVTSRVELARSWNRILVEGATTGSAGPGKDFLVRPMARKAG</sequence>
<gene>
    <name evidence="5" type="primary">nam1</name>
</gene>
<feature type="domain" description="HTH luxR-type" evidence="4">
    <location>
        <begin position="342"/>
        <end position="407"/>
    </location>
</feature>
<dbReference type="CDD" id="cd06170">
    <property type="entry name" value="LuxR_C_like"/>
    <property type="match status" value="1"/>
</dbReference>
<evidence type="ECO:0000256" key="1">
    <source>
        <dbReference type="ARBA" id="ARBA00023015"/>
    </source>
</evidence>
<name>A0A068ETB7_9ACTN</name>
<dbReference type="InterPro" id="IPR000792">
    <property type="entry name" value="Tscrpt_reg_LuxR_C"/>
</dbReference>